<dbReference type="InterPro" id="IPR024079">
    <property type="entry name" value="MetalloPept_cat_dom_sf"/>
</dbReference>
<dbReference type="Pfam" id="PF00353">
    <property type="entry name" value="HemolysinCabind"/>
    <property type="match status" value="1"/>
</dbReference>
<dbReference type="Gene3D" id="3.40.390.10">
    <property type="entry name" value="Collagenase (Catalytic Domain)"/>
    <property type="match status" value="1"/>
</dbReference>
<dbReference type="InterPro" id="IPR011049">
    <property type="entry name" value="Serralysin-like_metalloprot_C"/>
</dbReference>
<dbReference type="GO" id="GO:0008237">
    <property type="term" value="F:metallopeptidase activity"/>
    <property type="evidence" value="ECO:0007669"/>
    <property type="project" value="InterPro"/>
</dbReference>
<proteinExistence type="predicted"/>
<dbReference type="Pfam" id="PF13946">
    <property type="entry name" value="DUF4214"/>
    <property type="match status" value="1"/>
</dbReference>
<name>A0A2T6C0Q9_9RHOB</name>
<evidence type="ECO:0000313" key="3">
    <source>
        <dbReference type="Proteomes" id="UP000244092"/>
    </source>
</evidence>
<reference evidence="2 3" key="1">
    <citation type="submission" date="2018-04" db="EMBL/GenBank/DDBJ databases">
        <title>Genomic Encyclopedia of Archaeal and Bacterial Type Strains, Phase II (KMG-II): from individual species to whole genera.</title>
        <authorList>
            <person name="Goeker M."/>
        </authorList>
    </citation>
    <scope>NUCLEOTIDE SEQUENCE [LARGE SCALE GENOMIC DNA]</scope>
    <source>
        <strain evidence="2 3">DSM 12244</strain>
    </source>
</reference>
<evidence type="ECO:0000259" key="1">
    <source>
        <dbReference type="Pfam" id="PF13946"/>
    </source>
</evidence>
<dbReference type="Gene3D" id="2.150.10.10">
    <property type="entry name" value="Serralysin-like metalloprotease, C-terminal"/>
    <property type="match status" value="1"/>
</dbReference>
<dbReference type="CDD" id="cd04277">
    <property type="entry name" value="ZnMc_serralysin_like"/>
    <property type="match status" value="1"/>
</dbReference>
<dbReference type="GO" id="GO:0005509">
    <property type="term" value="F:calcium ion binding"/>
    <property type="evidence" value="ECO:0007669"/>
    <property type="project" value="InterPro"/>
</dbReference>
<evidence type="ECO:0000313" key="2">
    <source>
        <dbReference type="EMBL" id="PTX61899.1"/>
    </source>
</evidence>
<protein>
    <submittedName>
        <fullName evidence="2">Uncharacterized protein DUF4214</fullName>
    </submittedName>
</protein>
<dbReference type="RefSeq" id="WP_025049960.1">
    <property type="nucleotide sequence ID" value="NZ_QBKU01000020.1"/>
</dbReference>
<dbReference type="SUPFAM" id="SSF55486">
    <property type="entry name" value="Metalloproteases ('zincins'), catalytic domain"/>
    <property type="match status" value="1"/>
</dbReference>
<dbReference type="AlphaFoldDB" id="A0A2T6C0Q9"/>
<dbReference type="InterPro" id="IPR001343">
    <property type="entry name" value="Hemolysn_Ca-bd"/>
</dbReference>
<dbReference type="EMBL" id="QBKU01000020">
    <property type="protein sequence ID" value="PTX61899.1"/>
    <property type="molecule type" value="Genomic_DNA"/>
</dbReference>
<dbReference type="InterPro" id="IPR034033">
    <property type="entry name" value="Serralysin-like"/>
</dbReference>
<dbReference type="SUPFAM" id="SSF51120">
    <property type="entry name" value="beta-Roll"/>
    <property type="match status" value="1"/>
</dbReference>
<dbReference type="InterPro" id="IPR025282">
    <property type="entry name" value="DUF4214"/>
</dbReference>
<accession>A0A2T6C0Q9</accession>
<comment type="caution">
    <text evidence="2">The sequence shown here is derived from an EMBL/GenBank/DDBJ whole genome shotgun (WGS) entry which is preliminary data.</text>
</comment>
<gene>
    <name evidence="2" type="ORF">C8N31_12020</name>
</gene>
<dbReference type="OrthoDB" id="7748064at2"/>
<sequence length="604" mass="64686">MAFLTSLTFGLTGDSVVDAATQGGAWNLSQTNVINWSLADGYFGEFWISPADAITQIDLALNFVEAYANIDFVYTGYFDNPDTAWASGSDITFSLDGTGLITGDSWAVGHFPNSPNAVAAGDIFLNINSEGNFLPSYEAGSQGFFLILHETFHALGLKHTHDDGGSGRPTLSDLGLADINQDWFSVMSYNDELTNDFSFDPATPMLLDVFGLQYLYGANLTIDAGDTTHEIADADLYYTIWDPSGVDWIDITNQQEGWYVELPNTILSDINPVLTGVALPSSDYEDGIPNAPRELVWLMGDIENVSGSPHIDEIHGNRLANSLQGFGGNDLIDGGEGADTAVYSGNQTSYTLALSPTGTSVTDRRADGNGTDTLIDIEFLDFDTDLFGSPFNLDVFAGPAGLTPAQLESFIELYIAYFNRAPDAVGLNFWGTQFANGLTLDEMAALFGPQDETLATYPVGTANDVFATTVYNNVLGRTPDQAGIDFWVGQLDSGNVSRDQFILQVLQGAKSDLKPELGQDFVDQQIADQAFLETKTDIGAYFAVHKGMSDTANASAAMALFDGSAGGTNAAVAAIDGFYADALDAENGEFLMPLVGVLDDPFLV</sequence>
<dbReference type="Proteomes" id="UP000244092">
    <property type="component" value="Unassembled WGS sequence"/>
</dbReference>
<organism evidence="2 3">
    <name type="scientific">Sulfitobacter mediterraneus</name>
    <dbReference type="NCBI Taxonomy" id="83219"/>
    <lineage>
        <taxon>Bacteria</taxon>
        <taxon>Pseudomonadati</taxon>
        <taxon>Pseudomonadota</taxon>
        <taxon>Alphaproteobacteria</taxon>
        <taxon>Rhodobacterales</taxon>
        <taxon>Roseobacteraceae</taxon>
        <taxon>Sulfitobacter</taxon>
    </lineage>
</organism>
<feature type="domain" description="DUF4214" evidence="1">
    <location>
        <begin position="452"/>
        <end position="506"/>
    </location>
</feature>